<evidence type="ECO:0000313" key="3">
    <source>
        <dbReference type="Proteomes" id="UP001139125"/>
    </source>
</evidence>
<dbReference type="RefSeq" id="WP_255132756.1">
    <property type="nucleotide sequence ID" value="NZ_JANDBC010000001.1"/>
</dbReference>
<sequence length="256" mass="29180">MSLQNDKKIMSLVDNWPSGMVATSTWLKELGISRQLVQKYKQGGWISSVGRGAYRRTNEQVSVYGAVYALQKQLELAIHIGGVSALDQHGVSHYLRLNEKTLFLFSNHQEKLPTWFRKYHWSKEPNHVTTNFLPLAMGIRELEINGFELKVSSTERAILEALYLTPKQLDLVEVYQIIEGLQTLRPSLVQELLENCNSIKVKRLFLYMAEKANLPVLKHLKTDKIDVGSGDRTIVSQGKYVSKYGLTLPQELVDYA</sequence>
<dbReference type="EMBL" id="JANDBC010000001">
    <property type="protein sequence ID" value="MCP9290566.1"/>
    <property type="molecule type" value="Genomic_DNA"/>
</dbReference>
<dbReference type="InterPro" id="IPR033455">
    <property type="entry name" value="AbiEi_3_N"/>
</dbReference>
<dbReference type="InterPro" id="IPR021561">
    <property type="entry name" value="AbiEi_3"/>
</dbReference>
<evidence type="ECO:0000313" key="2">
    <source>
        <dbReference type="EMBL" id="MCP9290566.1"/>
    </source>
</evidence>
<comment type="caution">
    <text evidence="2">The sequence shown here is derived from an EMBL/GenBank/DDBJ whole genome shotgun (WGS) entry which is preliminary data.</text>
</comment>
<dbReference type="Proteomes" id="UP001139125">
    <property type="component" value="Unassembled WGS sequence"/>
</dbReference>
<keyword evidence="3" id="KW-1185">Reference proteome</keyword>
<reference evidence="2" key="1">
    <citation type="submission" date="2022-06" db="EMBL/GenBank/DDBJ databases">
        <title>Gracilimonas sp. CAU 1638 isolated from sea sediment.</title>
        <authorList>
            <person name="Kim W."/>
        </authorList>
    </citation>
    <scope>NUCLEOTIDE SEQUENCE</scope>
    <source>
        <strain evidence="2">CAU 1638</strain>
    </source>
</reference>
<dbReference type="Pfam" id="PF11459">
    <property type="entry name" value="AbiEi_3"/>
    <property type="match status" value="1"/>
</dbReference>
<accession>A0A9X2L1F7</accession>
<evidence type="ECO:0000259" key="1">
    <source>
        <dbReference type="Pfam" id="PF17194"/>
    </source>
</evidence>
<dbReference type="Pfam" id="PF17194">
    <property type="entry name" value="AbiEi_3_N"/>
    <property type="match status" value="1"/>
</dbReference>
<dbReference type="AlphaFoldDB" id="A0A9X2L1F7"/>
<protein>
    <submittedName>
        <fullName evidence="2">Type IV toxin-antitoxin system AbiEi family antitoxin</fullName>
    </submittedName>
</protein>
<gene>
    <name evidence="2" type="ORF">NM125_03090</name>
</gene>
<feature type="domain" description="Transcriptional regulator AbiEi antitoxin N-terminal" evidence="1">
    <location>
        <begin position="6"/>
        <end position="97"/>
    </location>
</feature>
<proteinExistence type="predicted"/>
<name>A0A9X2L1F7_9BACT</name>
<organism evidence="2 3">
    <name type="scientific">Gracilimonas sediminicola</name>
    <dbReference type="NCBI Taxonomy" id="2952158"/>
    <lineage>
        <taxon>Bacteria</taxon>
        <taxon>Pseudomonadati</taxon>
        <taxon>Balneolota</taxon>
        <taxon>Balneolia</taxon>
        <taxon>Balneolales</taxon>
        <taxon>Balneolaceae</taxon>
        <taxon>Gracilimonas</taxon>
    </lineage>
</organism>